<dbReference type="GO" id="GO:0006508">
    <property type="term" value="P:proteolysis"/>
    <property type="evidence" value="ECO:0007669"/>
    <property type="project" value="UniProtKB-KW"/>
</dbReference>
<accession>A0A839NBU8</accession>
<dbReference type="PANTHER" id="PTHR47053:SF1">
    <property type="entry name" value="MUREIN DD-ENDOPEPTIDASE MEPH-RELATED"/>
    <property type="match status" value="1"/>
</dbReference>
<keyword evidence="9" id="KW-1185">Reference proteome</keyword>
<dbReference type="RefSeq" id="WP_221185677.1">
    <property type="nucleotide sequence ID" value="NZ_JACHVQ010000003.1"/>
</dbReference>
<keyword evidence="2" id="KW-0645">Protease</keyword>
<dbReference type="Gene3D" id="1.10.101.10">
    <property type="entry name" value="PGBD-like superfamily/PGBD"/>
    <property type="match status" value="2"/>
</dbReference>
<evidence type="ECO:0000256" key="3">
    <source>
        <dbReference type="ARBA" id="ARBA00022801"/>
    </source>
</evidence>
<dbReference type="InterPro" id="IPR036366">
    <property type="entry name" value="PGBDSf"/>
</dbReference>
<reference evidence="8 9" key="1">
    <citation type="submission" date="2020-08" db="EMBL/GenBank/DDBJ databases">
        <title>Sequencing the genomes of 1000 actinobacteria strains.</title>
        <authorList>
            <person name="Klenk H.-P."/>
        </authorList>
    </citation>
    <scope>NUCLEOTIDE SEQUENCE [LARGE SCALE GENOMIC DNA]</scope>
    <source>
        <strain evidence="8 9">DSM 105369</strain>
    </source>
</reference>
<dbReference type="SUPFAM" id="SSF54001">
    <property type="entry name" value="Cysteine proteinases"/>
    <property type="match status" value="1"/>
</dbReference>
<dbReference type="InterPro" id="IPR002477">
    <property type="entry name" value="Peptidoglycan-bd-like"/>
</dbReference>
<dbReference type="PANTHER" id="PTHR47053">
    <property type="entry name" value="MUREIN DD-ENDOPEPTIDASE MEPH-RELATED"/>
    <property type="match status" value="1"/>
</dbReference>
<feature type="region of interest" description="Disordered" evidence="5">
    <location>
        <begin position="122"/>
        <end position="141"/>
    </location>
</feature>
<dbReference type="InterPro" id="IPR036365">
    <property type="entry name" value="PGBD-like_sf"/>
</dbReference>
<evidence type="ECO:0000313" key="9">
    <source>
        <dbReference type="Proteomes" id="UP000559182"/>
    </source>
</evidence>
<name>A0A839NBU8_9MICO</name>
<sequence length="343" mass="34529">MTGTLLSVPATAASLVQAAPSFADPSGGNTGGSGQGSTPAASGSTATAAASGTRTAASPSSVVYLRYGSTGSYVKVAQQRLGGLAVDGIFGSLTLAKVKSFQRSKGLAADGVIGPLTWDALGGFPGSTTPPTDPTPTPTPTPSCTVQVLRYGSTGANVKIAQQRLGGLAVDGIFGADTRTRVKSFQGTKGLAVDGVIGPATWAALGGFPCGSGGGTDPTPTPPPPSTGTDKGVDAVVPIAKKYLGIPYVWGGSTPSEGFDCSGLTSYVYKQAGLYIPRTASQQQAYMKKTTNPQPGDLVFFGSPAYHVGIYVSPGMMIAAPVPGDVVKLQTIWTTPSNYGTLR</sequence>
<feature type="chain" id="PRO_5033046410" evidence="6">
    <location>
        <begin position="24"/>
        <end position="343"/>
    </location>
</feature>
<dbReference type="Gene3D" id="3.90.1720.10">
    <property type="entry name" value="endopeptidase domain like (from Nostoc punctiforme)"/>
    <property type="match status" value="1"/>
</dbReference>
<evidence type="ECO:0000313" key="8">
    <source>
        <dbReference type="EMBL" id="MBB2893723.1"/>
    </source>
</evidence>
<dbReference type="InterPro" id="IPR038765">
    <property type="entry name" value="Papain-like_cys_pep_sf"/>
</dbReference>
<dbReference type="Proteomes" id="UP000559182">
    <property type="component" value="Unassembled WGS sequence"/>
</dbReference>
<organism evidence="8 9">
    <name type="scientific">Flexivirga oryzae</name>
    <dbReference type="NCBI Taxonomy" id="1794944"/>
    <lineage>
        <taxon>Bacteria</taxon>
        <taxon>Bacillati</taxon>
        <taxon>Actinomycetota</taxon>
        <taxon>Actinomycetes</taxon>
        <taxon>Micrococcales</taxon>
        <taxon>Dermacoccaceae</taxon>
        <taxon>Flexivirga</taxon>
    </lineage>
</organism>
<feature type="compositionally biased region" description="Pro residues" evidence="5">
    <location>
        <begin position="131"/>
        <end position="141"/>
    </location>
</feature>
<dbReference type="EMBL" id="JACHVQ010000003">
    <property type="protein sequence ID" value="MBB2893723.1"/>
    <property type="molecule type" value="Genomic_DNA"/>
</dbReference>
<feature type="compositionally biased region" description="Low complexity" evidence="5">
    <location>
        <begin position="36"/>
        <end position="52"/>
    </location>
</feature>
<proteinExistence type="inferred from homology"/>
<keyword evidence="6" id="KW-0732">Signal</keyword>
<evidence type="ECO:0000256" key="5">
    <source>
        <dbReference type="SAM" id="MobiDB-lite"/>
    </source>
</evidence>
<evidence type="ECO:0000256" key="1">
    <source>
        <dbReference type="ARBA" id="ARBA00007074"/>
    </source>
</evidence>
<dbReference type="InterPro" id="IPR000064">
    <property type="entry name" value="NLP_P60_dom"/>
</dbReference>
<comment type="caution">
    <text evidence="8">The sequence shown here is derived from an EMBL/GenBank/DDBJ whole genome shotgun (WGS) entry which is preliminary data.</text>
</comment>
<dbReference type="Pfam" id="PF00877">
    <property type="entry name" value="NLPC_P60"/>
    <property type="match status" value="1"/>
</dbReference>
<evidence type="ECO:0000256" key="2">
    <source>
        <dbReference type="ARBA" id="ARBA00022670"/>
    </source>
</evidence>
<evidence type="ECO:0000256" key="6">
    <source>
        <dbReference type="SAM" id="SignalP"/>
    </source>
</evidence>
<gene>
    <name evidence="8" type="ORF">FHU39_003754</name>
</gene>
<evidence type="ECO:0000256" key="4">
    <source>
        <dbReference type="ARBA" id="ARBA00022807"/>
    </source>
</evidence>
<dbReference type="InterPro" id="IPR051202">
    <property type="entry name" value="Peptidase_C40"/>
</dbReference>
<feature type="region of interest" description="Disordered" evidence="5">
    <location>
        <begin position="208"/>
        <end position="230"/>
    </location>
</feature>
<dbReference type="Pfam" id="PF01471">
    <property type="entry name" value="PG_binding_1"/>
    <property type="match status" value="2"/>
</dbReference>
<keyword evidence="3 8" id="KW-0378">Hydrolase</keyword>
<dbReference type="GO" id="GO:0008234">
    <property type="term" value="F:cysteine-type peptidase activity"/>
    <property type="evidence" value="ECO:0007669"/>
    <property type="project" value="UniProtKB-KW"/>
</dbReference>
<comment type="similarity">
    <text evidence="1">Belongs to the peptidase C40 family.</text>
</comment>
<dbReference type="SUPFAM" id="SSF47090">
    <property type="entry name" value="PGBD-like"/>
    <property type="match status" value="2"/>
</dbReference>
<feature type="region of interest" description="Disordered" evidence="5">
    <location>
        <begin position="23"/>
        <end position="52"/>
    </location>
</feature>
<feature type="signal peptide" evidence="6">
    <location>
        <begin position="1"/>
        <end position="23"/>
    </location>
</feature>
<feature type="domain" description="NlpC/P60" evidence="7">
    <location>
        <begin position="230"/>
        <end position="343"/>
    </location>
</feature>
<evidence type="ECO:0000259" key="7">
    <source>
        <dbReference type="PROSITE" id="PS51935"/>
    </source>
</evidence>
<keyword evidence="4" id="KW-0788">Thiol protease</keyword>
<dbReference type="PROSITE" id="PS51935">
    <property type="entry name" value="NLPC_P60"/>
    <property type="match status" value="1"/>
</dbReference>
<protein>
    <submittedName>
        <fullName evidence="8">Peptidoglycan hydrolase-like protein with peptidoglycan-binding domain</fullName>
    </submittedName>
</protein>
<dbReference type="AlphaFoldDB" id="A0A839NBU8"/>